<protein>
    <recommendedName>
        <fullName evidence="2">XPG-I domain-containing protein</fullName>
    </recommendedName>
</protein>
<evidence type="ECO:0000259" key="2">
    <source>
        <dbReference type="SMART" id="SM00484"/>
    </source>
</evidence>
<feature type="compositionally biased region" description="Basic and acidic residues" evidence="1">
    <location>
        <begin position="137"/>
        <end position="156"/>
    </location>
</feature>
<dbReference type="InterPro" id="IPR006086">
    <property type="entry name" value="XPG-I_dom"/>
</dbReference>
<dbReference type="GO" id="GO:0017108">
    <property type="term" value="F:5'-flap endonuclease activity"/>
    <property type="evidence" value="ECO:0007669"/>
    <property type="project" value="TreeGrafter"/>
</dbReference>
<dbReference type="PANTHER" id="PTHR11081">
    <property type="entry name" value="FLAP ENDONUCLEASE FAMILY MEMBER"/>
    <property type="match status" value="1"/>
</dbReference>
<accession>A0A9W9BYC2</accession>
<evidence type="ECO:0000313" key="3">
    <source>
        <dbReference type="EMBL" id="KAJ4334192.1"/>
    </source>
</evidence>
<feature type="region of interest" description="Disordered" evidence="1">
    <location>
        <begin position="1"/>
        <end position="33"/>
    </location>
</feature>
<feature type="region of interest" description="Disordered" evidence="1">
    <location>
        <begin position="116"/>
        <end position="164"/>
    </location>
</feature>
<proteinExistence type="predicted"/>
<dbReference type="CDD" id="cd09870">
    <property type="entry name" value="PIN_YEN1"/>
    <property type="match status" value="1"/>
</dbReference>
<keyword evidence="4" id="KW-1185">Reference proteome</keyword>
<feature type="compositionally biased region" description="Polar residues" evidence="1">
    <location>
        <begin position="10"/>
        <end position="27"/>
    </location>
</feature>
<dbReference type="Gene3D" id="1.10.150.20">
    <property type="entry name" value="5' to 3' exonuclease, C-terminal subdomain"/>
    <property type="match status" value="1"/>
</dbReference>
<dbReference type="PANTHER" id="PTHR11081:SF62">
    <property type="entry name" value="XPG-I DOMAIN-CONTAINING PROTEIN"/>
    <property type="match status" value="1"/>
</dbReference>
<dbReference type="EMBL" id="JAPEUV010000081">
    <property type="protein sequence ID" value="KAJ4334192.1"/>
    <property type="molecule type" value="Genomic_DNA"/>
</dbReference>
<dbReference type="SUPFAM" id="SSF47807">
    <property type="entry name" value="5' to 3' exonuclease, C-terminal subdomain"/>
    <property type="match status" value="1"/>
</dbReference>
<feature type="compositionally biased region" description="Basic residues" evidence="1">
    <location>
        <begin position="441"/>
        <end position="451"/>
    </location>
</feature>
<dbReference type="SMART" id="SM00484">
    <property type="entry name" value="XPGI"/>
    <property type="match status" value="1"/>
</dbReference>
<dbReference type="OrthoDB" id="5958943at2759"/>
<evidence type="ECO:0000313" key="4">
    <source>
        <dbReference type="Proteomes" id="UP001140562"/>
    </source>
</evidence>
<feature type="region of interest" description="Disordered" evidence="1">
    <location>
        <begin position="1099"/>
        <end position="1149"/>
    </location>
</feature>
<reference evidence="3" key="1">
    <citation type="submission" date="2022-10" db="EMBL/GenBank/DDBJ databases">
        <title>Tapping the CABI collections for fungal endophytes: first genome assemblies for Collariella, Neodidymelliopsis, Ascochyta clinopodiicola, Didymella pomorum, Didymosphaeria variabile, Neocosmospora piperis and Neocucurbitaria cava.</title>
        <authorList>
            <person name="Hill R."/>
        </authorList>
    </citation>
    <scope>NUCLEOTIDE SEQUENCE</scope>
    <source>
        <strain evidence="3">IMI 360193</strain>
    </source>
</reference>
<dbReference type="PRINTS" id="PR00853">
    <property type="entry name" value="XPGRADSUPER"/>
</dbReference>
<comment type="caution">
    <text evidence="3">The sequence shown here is derived from an EMBL/GenBank/DDBJ whole genome shotgun (WGS) entry which is preliminary data.</text>
</comment>
<feature type="compositionally biased region" description="Polar residues" evidence="1">
    <location>
        <begin position="117"/>
        <end position="134"/>
    </location>
</feature>
<dbReference type="AlphaFoldDB" id="A0A9W9BYC2"/>
<dbReference type="InterPro" id="IPR029060">
    <property type="entry name" value="PIN-like_dom_sf"/>
</dbReference>
<organism evidence="3 4">
    <name type="scientific">Didymella glomerata</name>
    <dbReference type="NCBI Taxonomy" id="749621"/>
    <lineage>
        <taxon>Eukaryota</taxon>
        <taxon>Fungi</taxon>
        <taxon>Dikarya</taxon>
        <taxon>Ascomycota</taxon>
        <taxon>Pezizomycotina</taxon>
        <taxon>Dothideomycetes</taxon>
        <taxon>Pleosporomycetidae</taxon>
        <taxon>Pleosporales</taxon>
        <taxon>Pleosporineae</taxon>
        <taxon>Didymellaceae</taxon>
        <taxon>Didymella</taxon>
    </lineage>
</organism>
<dbReference type="SUPFAM" id="SSF88723">
    <property type="entry name" value="PIN domain-like"/>
    <property type="match status" value="1"/>
</dbReference>
<feature type="region of interest" description="Disordered" evidence="1">
    <location>
        <begin position="993"/>
        <end position="1085"/>
    </location>
</feature>
<dbReference type="Pfam" id="PF00867">
    <property type="entry name" value="XPG_I"/>
    <property type="match status" value="1"/>
</dbReference>
<dbReference type="Proteomes" id="UP001140562">
    <property type="component" value="Unassembled WGS sequence"/>
</dbReference>
<gene>
    <name evidence="3" type="ORF">N0V87_007033</name>
</gene>
<dbReference type="InterPro" id="IPR006084">
    <property type="entry name" value="XPG/Rad2"/>
</dbReference>
<sequence>MASFAKSVAGYTTSAKSGSTGETSPNEQQHRGLAPEHQWIVIAESSGGSDLSTGCCQLWKFDKPAATRGVLLSQVDTCSTVAQRSTPAMWYDAIDLSTREHLGRFSDVFEDDASPLTYDSGQGSSLETPTSSQDTVEEGRQVRSQSDDSNQRESGPKVDGAVVRTGCKRRRRSSSVSLSNGALHFPAISFAADFVSSANKSFLREGLLKIYHDSFENALSCWLTETTCPYTLKADISSAHEGGPDWNRMYHRVFRLDRLASSIRGRQLTFQEDKAVGKALNSAIFSFATQWAQTSERSRAKYPYDHGGNPGVFTGQSADASWDGMEFDRTMQIAAWNEARKALQNAGDIESFRLVLAQIVFSLTQRPHNSQSGTEKIVEAANAEPAAVDEGHGTVEQCEDLMSKLNLAIDAEDPPVHLEKGVRLIHSLRSRMAMCATTPSHKPRPSRRGKQYKPSANRVDAADRATVELLFWLGVMFDTLSSAMHKRPLVLSDEDSNVYAADRRTAAEQIHRDVGSVVPRSTEGVWDFHLFAHQRSRLQQDLVRWPCSFEQAAALLLWDVIRDHEELIPIARLAEDHFKEHGRLLRIAVDEGDWRFNNLIQAQVYAIRDSSGEQAFQGIEKAMFWRICRLLTLNIQLIVVFDGPGVPAKRGRNGGRKIDYEKLKLLKEVLRCFGIPYQEEPGEAEAECALLQILGLVDTVWSQDSDCLMFGCSFWIHDDRLAKQKGITDRGKENTRKSGKTVRVVRAKEIKEKLDLHRESFVLFTMLAGGDYNETGLRGCGAATALSAARDGQLAQSLCLCRNQRDCVEWSFRLAAFLHAKPRTRNLHIPADFPDFKILQKYYRPKVTNNELLMTMKSLTIPRPIDELKLLEVTSSRFNIWGRLYMDWVGPVLLSRALLLRDASQPKEVLHGIRFTKQRASKSEEVMAMRSLERKITFSPFAVTTLRREDFEGGEREGMWDGRRDVPFDPQYRVECDFFPAFVLRWAIPQEIFDPPPTAPKQKASKRKEGPGVDTVGEPSTSPAKKKQKPRKTEQAETNALPRPGSVLPSGSISTAGDKRMDRTARSRPLLPRTNQQASSTHREVIDLSEIDEELLLRLPPVRTPQHSPLGRESMGGTVDLGPPGSSEDEDNDLAGAVYSMQVRPRTAA</sequence>
<dbReference type="Gene3D" id="3.40.50.1010">
    <property type="entry name" value="5'-nuclease"/>
    <property type="match status" value="2"/>
</dbReference>
<dbReference type="GO" id="GO:0006281">
    <property type="term" value="P:DNA repair"/>
    <property type="evidence" value="ECO:0007669"/>
    <property type="project" value="UniProtKB-ARBA"/>
</dbReference>
<evidence type="ECO:0000256" key="1">
    <source>
        <dbReference type="SAM" id="MobiDB-lite"/>
    </source>
</evidence>
<dbReference type="InterPro" id="IPR036279">
    <property type="entry name" value="5-3_exonuclease_C_sf"/>
</dbReference>
<feature type="domain" description="XPG-I" evidence="2">
    <location>
        <begin position="671"/>
        <end position="756"/>
    </location>
</feature>
<feature type="region of interest" description="Disordered" evidence="1">
    <location>
        <begin position="436"/>
        <end position="458"/>
    </location>
</feature>
<name>A0A9W9BYC2_9PLEO</name>